<sequence length="352" mass="40385">MIVEASFIAILRNALFYNDAIAGLLGFLINLFLLYLIIRIKDTEFSCYRRILIHSIIYDMLLSPTNTLATLSMEATDSALVLWTGGASKYFPKNVALSFVSLHMWAFNVSYCNNGIVFFYRYYVIIKSTPLPTRYYLILLSINIFANGLGALVLYISCLNVNESLVIAARQYLPNQFFVDIHGKETTFFILHPYEVTGGIFLFSISLTTTTTIFLVTLYYVMITRFLASQNFKMSEYTKNLQKQLNVTMIAHVFVPIIVFFLPFIIISILSVLNLPTKGITTCFFFAFEWLPLINALITLTCLKKCRYEIIKLLGCCKKTRYKKGIMIRHSISPFTPINLKMKNMEHLRSSN</sequence>
<accession>A0AC35TXL7</accession>
<proteinExistence type="predicted"/>
<name>A0AC35TXL7_9BILA</name>
<organism evidence="1 2">
    <name type="scientific">Rhabditophanes sp. KR3021</name>
    <dbReference type="NCBI Taxonomy" id="114890"/>
    <lineage>
        <taxon>Eukaryota</taxon>
        <taxon>Metazoa</taxon>
        <taxon>Ecdysozoa</taxon>
        <taxon>Nematoda</taxon>
        <taxon>Chromadorea</taxon>
        <taxon>Rhabditida</taxon>
        <taxon>Tylenchina</taxon>
        <taxon>Panagrolaimomorpha</taxon>
        <taxon>Strongyloidoidea</taxon>
        <taxon>Alloionematidae</taxon>
        <taxon>Rhabditophanes</taxon>
    </lineage>
</organism>
<reference evidence="2" key="1">
    <citation type="submission" date="2016-11" db="UniProtKB">
        <authorList>
            <consortium name="WormBaseParasite"/>
        </authorList>
    </citation>
    <scope>IDENTIFICATION</scope>
    <source>
        <strain evidence="2">KR3021</strain>
    </source>
</reference>
<dbReference type="WBParaSite" id="RSKR_0000548550.1">
    <property type="protein sequence ID" value="RSKR_0000548550.1"/>
    <property type="gene ID" value="RSKR_0000548550"/>
</dbReference>
<dbReference type="Proteomes" id="UP000095286">
    <property type="component" value="Unplaced"/>
</dbReference>
<evidence type="ECO:0000313" key="2">
    <source>
        <dbReference type="WBParaSite" id="RSKR_0000548550.1"/>
    </source>
</evidence>
<protein>
    <submittedName>
        <fullName evidence="2">G_PROTEIN_RECEP_F1_2 domain-containing protein</fullName>
    </submittedName>
</protein>
<evidence type="ECO:0000313" key="1">
    <source>
        <dbReference type="Proteomes" id="UP000095286"/>
    </source>
</evidence>